<dbReference type="InterPro" id="IPR002800">
    <property type="entry name" value="Rv2949c-like"/>
</dbReference>
<dbReference type="InterPro" id="IPR028978">
    <property type="entry name" value="Chorismate_lyase_/UTRA_dom_sf"/>
</dbReference>
<dbReference type="RefSeq" id="WP_090896071.1">
    <property type="nucleotide sequence ID" value="NZ_CZPZ01000010.1"/>
</dbReference>
<dbReference type="AlphaFoldDB" id="A0A0S4LAS0"/>
<evidence type="ECO:0008006" key="3">
    <source>
        <dbReference type="Google" id="ProtNLM"/>
    </source>
</evidence>
<reference evidence="2" key="1">
    <citation type="submission" date="2015-10" db="EMBL/GenBank/DDBJ databases">
        <authorList>
            <person name="Luecker S."/>
            <person name="Luecker S."/>
        </authorList>
    </citation>
    <scope>NUCLEOTIDE SEQUENCE [LARGE SCALE GENOMIC DNA]</scope>
</reference>
<dbReference type="EMBL" id="CZPZ01000010">
    <property type="protein sequence ID" value="CUS34755.1"/>
    <property type="molecule type" value="Genomic_DNA"/>
</dbReference>
<dbReference type="STRING" id="1742973.COMA2_180105"/>
<dbReference type="Gene3D" id="3.40.1410.10">
    <property type="entry name" value="Chorismate lyase-like"/>
    <property type="match status" value="1"/>
</dbReference>
<dbReference type="OrthoDB" id="6297849at2"/>
<accession>A0A0S4LAS0</accession>
<dbReference type="Pfam" id="PF01947">
    <property type="entry name" value="Rv2949c-like"/>
    <property type="match status" value="1"/>
</dbReference>
<proteinExistence type="predicted"/>
<dbReference type="SUPFAM" id="SSF64288">
    <property type="entry name" value="Chorismate lyase-like"/>
    <property type="match status" value="1"/>
</dbReference>
<gene>
    <name evidence="1" type="ORF">COMA2_180105</name>
</gene>
<organism evidence="1 2">
    <name type="scientific">Candidatus Nitrospira nitrificans</name>
    <dbReference type="NCBI Taxonomy" id="1742973"/>
    <lineage>
        <taxon>Bacteria</taxon>
        <taxon>Pseudomonadati</taxon>
        <taxon>Nitrospirota</taxon>
        <taxon>Nitrospiria</taxon>
        <taxon>Nitrospirales</taxon>
        <taxon>Nitrospiraceae</taxon>
        <taxon>Nitrospira</taxon>
    </lineage>
</organism>
<keyword evidence="2" id="KW-1185">Reference proteome</keyword>
<evidence type="ECO:0000313" key="1">
    <source>
        <dbReference type="EMBL" id="CUS34755.1"/>
    </source>
</evidence>
<evidence type="ECO:0000313" key="2">
    <source>
        <dbReference type="Proteomes" id="UP000198736"/>
    </source>
</evidence>
<dbReference type="Proteomes" id="UP000198736">
    <property type="component" value="Unassembled WGS sequence"/>
</dbReference>
<name>A0A0S4LAS0_9BACT</name>
<sequence>MQKINDFNPMEDLLTAQFALPADLRELNLRTLTPFQRALMVIDGTVTKFIEAYTMEQIEIVRLGQEVRPLTVDNQWLEAEKGSTVLMRQVLLRGKGSYTCYAYAPSLIILDRLPQFIKEGLELEGGGIGRILYGNRWETHRELLWWGKETLKNVPDAIRNMAGVEALSRTYRIIAGGRPIMLINEKFPVHGDAMPAHH</sequence>
<protein>
    <recommendedName>
        <fullName evidence="3">DUF98 domain-containing protein</fullName>
    </recommendedName>
</protein>